<evidence type="ECO:0000313" key="3">
    <source>
        <dbReference type="Proteomes" id="UP001519272"/>
    </source>
</evidence>
<keyword evidence="3" id="KW-1185">Reference proteome</keyword>
<feature type="domain" description="PRC-barrel" evidence="1">
    <location>
        <begin position="2"/>
        <end position="67"/>
    </location>
</feature>
<organism evidence="2 3">
    <name type="scientific">Paenibacillus turicensis</name>
    <dbReference type="NCBI Taxonomy" id="160487"/>
    <lineage>
        <taxon>Bacteria</taxon>
        <taxon>Bacillati</taxon>
        <taxon>Bacillota</taxon>
        <taxon>Bacilli</taxon>
        <taxon>Bacillales</taxon>
        <taxon>Paenibacillaceae</taxon>
        <taxon>Paenibacillus</taxon>
    </lineage>
</organism>
<dbReference type="RefSeq" id="WP_210088515.1">
    <property type="nucleotide sequence ID" value="NZ_JAGGKG010000005.1"/>
</dbReference>
<dbReference type="InterPro" id="IPR011033">
    <property type="entry name" value="PRC_barrel-like_sf"/>
</dbReference>
<comment type="caution">
    <text evidence="2">The sequence shown here is derived from an EMBL/GenBank/DDBJ whole genome shotgun (WGS) entry which is preliminary data.</text>
</comment>
<proteinExistence type="predicted"/>
<reference evidence="2 3" key="1">
    <citation type="submission" date="2021-03" db="EMBL/GenBank/DDBJ databases">
        <title>Genomic Encyclopedia of Type Strains, Phase IV (KMG-IV): sequencing the most valuable type-strain genomes for metagenomic binning, comparative biology and taxonomic classification.</title>
        <authorList>
            <person name="Goeker M."/>
        </authorList>
    </citation>
    <scope>NUCLEOTIDE SEQUENCE [LARGE SCALE GENOMIC DNA]</scope>
    <source>
        <strain evidence="2 3">DSM 14349</strain>
    </source>
</reference>
<dbReference type="Proteomes" id="UP001519272">
    <property type="component" value="Unassembled WGS sequence"/>
</dbReference>
<evidence type="ECO:0000313" key="2">
    <source>
        <dbReference type="EMBL" id="MBP1904846.1"/>
    </source>
</evidence>
<sequence length="172" mass="19392">MRFHEMIGLPVYDIETGKRVGKVLDLMLNDEWVLQGILLERKHLFSSTKIVLWQDIVAYGEDAVMISNQQAIHKQDADNINLTFLTGKEKLKELSVLTEDGIMIGHVSDVYFDQKKGNTITGIEISDGFFADLMEGRKMLPLLPGMSMGENVIMVPSLSEQRLETPMNYSDG</sequence>
<dbReference type="Pfam" id="PF05239">
    <property type="entry name" value="PRC"/>
    <property type="match status" value="2"/>
</dbReference>
<dbReference type="InterPro" id="IPR027275">
    <property type="entry name" value="PRC-brl_dom"/>
</dbReference>
<dbReference type="EMBL" id="JAGGKG010000005">
    <property type="protein sequence ID" value="MBP1904846.1"/>
    <property type="molecule type" value="Genomic_DNA"/>
</dbReference>
<gene>
    <name evidence="2" type="ORF">J2Z32_001470</name>
</gene>
<dbReference type="Gene3D" id="2.30.30.240">
    <property type="entry name" value="PRC-barrel domain"/>
    <property type="match status" value="2"/>
</dbReference>
<protein>
    <submittedName>
        <fullName evidence="2">Uncharacterized protein YrrD</fullName>
    </submittedName>
</protein>
<dbReference type="SUPFAM" id="SSF50346">
    <property type="entry name" value="PRC-barrel domain"/>
    <property type="match status" value="2"/>
</dbReference>
<name>A0ABS4FQM1_9BACL</name>
<evidence type="ECO:0000259" key="1">
    <source>
        <dbReference type="Pfam" id="PF05239"/>
    </source>
</evidence>
<feature type="domain" description="PRC-barrel" evidence="1">
    <location>
        <begin position="90"/>
        <end position="161"/>
    </location>
</feature>
<accession>A0ABS4FQM1</accession>